<sequence length="291" mass="33350">MRLTALLLFSFLLTAKAHAFQNDSIPNKRLNTVLTVSGVTYGATLIGLSQVWYKEQGFEKFKFFNDNAEWHQVDKFGHFYSTYQFSRIGDGLLQWAGVEEKKAAFWASVAGTGLLIPIEILDGFSPDFGFSYGDMIANTAGSAFFLGQDLLWNEQRIKPKFSFHRTALAQQSRHLLGNGLAEELFKDYNGQTYWFSIDIHAFAKQSNFPKWLNLGLGFGAENMIRARVVQNDQAGFNSYRQLYLGIDFDLSYIETDKKWLKTLLFILDGIHLPAPAFEFNSKKSKMHWFFY</sequence>
<dbReference type="STRING" id="279360.MB14_07745"/>
<proteinExistence type="predicted"/>
<dbReference type="InterPro" id="IPR018736">
    <property type="entry name" value="DUF2279_periplasmic_lipo"/>
</dbReference>
<evidence type="ECO:0000313" key="3">
    <source>
        <dbReference type="Proteomes" id="UP000075583"/>
    </source>
</evidence>
<feature type="chain" id="PRO_5007574332" description="DUF2279 domain-containing protein" evidence="1">
    <location>
        <begin position="20"/>
        <end position="291"/>
    </location>
</feature>
<evidence type="ECO:0000256" key="1">
    <source>
        <dbReference type="SAM" id="SignalP"/>
    </source>
</evidence>
<evidence type="ECO:0000313" key="2">
    <source>
        <dbReference type="EMBL" id="KYG75076.1"/>
    </source>
</evidence>
<dbReference type="OrthoDB" id="9803535at2"/>
<accession>A0A150X8R3</accession>
<dbReference type="Proteomes" id="UP000075583">
    <property type="component" value="Unassembled WGS sequence"/>
</dbReference>
<organism evidence="2 3">
    <name type="scientific">Roseivirga ehrenbergii (strain DSM 102268 / JCM 13514 / KCTC 12282 / NCIMB 14502 / KMM 6017)</name>
    <dbReference type="NCBI Taxonomy" id="279360"/>
    <lineage>
        <taxon>Bacteria</taxon>
        <taxon>Pseudomonadati</taxon>
        <taxon>Bacteroidota</taxon>
        <taxon>Cytophagia</taxon>
        <taxon>Cytophagales</taxon>
        <taxon>Roseivirgaceae</taxon>
        <taxon>Roseivirga</taxon>
    </lineage>
</organism>
<dbReference type="RefSeq" id="WP_062592671.1">
    <property type="nucleotide sequence ID" value="NZ_LQZQ01000045.1"/>
</dbReference>
<evidence type="ECO:0008006" key="4">
    <source>
        <dbReference type="Google" id="ProtNLM"/>
    </source>
</evidence>
<reference evidence="2" key="1">
    <citation type="submission" date="2016-01" db="EMBL/GenBank/DDBJ databases">
        <title>Genome sequencing of Roseivirga ehrenbergii KMM 6017.</title>
        <authorList>
            <person name="Selvaratnam C."/>
            <person name="Thevarajoo S."/>
            <person name="Goh K.M."/>
            <person name="Ee R."/>
            <person name="Chan K.-G."/>
            <person name="Chong C.S."/>
        </authorList>
    </citation>
    <scope>NUCLEOTIDE SEQUENCE [LARGE SCALE GENOMIC DNA]</scope>
    <source>
        <strain evidence="2">KMM 6017</strain>
    </source>
</reference>
<dbReference type="AlphaFoldDB" id="A0A150X8R3"/>
<protein>
    <recommendedName>
        <fullName evidence="4">DUF2279 domain-containing protein</fullName>
    </recommendedName>
</protein>
<name>A0A150X8R3_ROSEK</name>
<gene>
    <name evidence="2" type="ORF">MB14_07745</name>
</gene>
<comment type="caution">
    <text evidence="2">The sequence shown here is derived from an EMBL/GenBank/DDBJ whole genome shotgun (WGS) entry which is preliminary data.</text>
</comment>
<feature type="signal peptide" evidence="1">
    <location>
        <begin position="1"/>
        <end position="19"/>
    </location>
</feature>
<dbReference type="Pfam" id="PF10043">
    <property type="entry name" value="DUF2279"/>
    <property type="match status" value="1"/>
</dbReference>
<keyword evidence="1" id="KW-0732">Signal</keyword>
<dbReference type="EMBL" id="LQZQ01000045">
    <property type="protein sequence ID" value="KYG75076.1"/>
    <property type="molecule type" value="Genomic_DNA"/>
</dbReference>
<keyword evidence="3" id="KW-1185">Reference proteome</keyword>